<evidence type="ECO:0000259" key="1">
    <source>
        <dbReference type="SMART" id="SM00966"/>
    </source>
</evidence>
<dbReference type="EMBL" id="CP003107">
    <property type="protein sequence ID" value="AET58982.1"/>
    <property type="molecule type" value="Genomic_DNA"/>
</dbReference>
<dbReference type="GO" id="GO:0003677">
    <property type="term" value="F:DNA binding"/>
    <property type="evidence" value="ECO:0007669"/>
    <property type="project" value="InterPro"/>
</dbReference>
<gene>
    <name evidence="2" type="ordered locus">HPL003_11115</name>
</gene>
<reference evidence="3" key="1">
    <citation type="submission" date="2011-11" db="EMBL/GenBank/DDBJ databases">
        <title>Complete sequence of Paenibacillus terrae HPL-003.</title>
        <authorList>
            <person name="Shin S.H."/>
            <person name="Kim S."/>
            <person name="Kim J.Y."/>
        </authorList>
    </citation>
    <scope>NUCLEOTIDE SEQUENCE [LARGE SCALE GENOMIC DNA]</scope>
    <source>
        <strain evidence="3">HPL-003</strain>
    </source>
</reference>
<proteinExistence type="predicted"/>
<sequence length="93" mass="10611">MSSSGLIRYIDNLGRFLVPAAIRNKLKLKDGDLVEVFYNEEYIMLKRYIGETCVLCRGNENLSLFKDFLICSKCKNELTGMQTTDQSSSDIEC</sequence>
<organism evidence="2 3">
    <name type="scientific">Paenibacillus terrae (strain HPL-003)</name>
    <dbReference type="NCBI Taxonomy" id="985665"/>
    <lineage>
        <taxon>Bacteria</taxon>
        <taxon>Bacillati</taxon>
        <taxon>Bacillota</taxon>
        <taxon>Bacilli</taxon>
        <taxon>Bacillales</taxon>
        <taxon>Paenibacillaceae</taxon>
        <taxon>Paenibacillus</taxon>
    </lineage>
</organism>
<evidence type="ECO:0000313" key="2">
    <source>
        <dbReference type="EMBL" id="AET58982.1"/>
    </source>
</evidence>
<dbReference type="SUPFAM" id="SSF89447">
    <property type="entry name" value="AbrB/MazE/MraZ-like"/>
    <property type="match status" value="1"/>
</dbReference>
<dbReference type="RefSeq" id="WP_014279713.1">
    <property type="nucleotide sequence ID" value="NC_016641.1"/>
</dbReference>
<dbReference type="SMART" id="SM00966">
    <property type="entry name" value="SpoVT_AbrB"/>
    <property type="match status" value="1"/>
</dbReference>
<reference evidence="2 3" key="3">
    <citation type="journal article" date="2012" name="J. Bacteriol.">
        <title>Genome Sequence of Paenibacillus terrae HPL-003, a Xylanase-Producing Bacterium Isolated from Soil Found in Forest Residue.</title>
        <authorList>
            <person name="Shin S.H."/>
            <person name="Kim S."/>
            <person name="Kim J.Y."/>
            <person name="Song H.Y."/>
            <person name="Cho S.J."/>
            <person name="Kim D.R."/>
            <person name="Lee K.I."/>
            <person name="Lim H.K."/>
            <person name="Park N.J."/>
            <person name="Hwang I.T."/>
            <person name="Yang K.S."/>
        </authorList>
    </citation>
    <scope>NUCLEOTIDE SEQUENCE [LARGE SCALE GENOMIC DNA]</scope>
    <source>
        <strain evidence="2 3">HPL-003</strain>
    </source>
</reference>
<dbReference type="KEGG" id="pta:HPL003_11115"/>
<dbReference type="HOGENOM" id="CLU_158484_0_1_9"/>
<dbReference type="NCBIfam" id="TIGR01439">
    <property type="entry name" value="lp_hng_hel_AbrB"/>
    <property type="match status" value="1"/>
</dbReference>
<protein>
    <submittedName>
        <fullName evidence="2">Regulators of stationary/sporulation gene expression</fullName>
    </submittedName>
</protein>
<evidence type="ECO:0000313" key="3">
    <source>
        <dbReference type="Proteomes" id="UP000005876"/>
    </source>
</evidence>
<dbReference type="InterPro" id="IPR007159">
    <property type="entry name" value="SpoVT-AbrB_dom"/>
</dbReference>
<dbReference type="Proteomes" id="UP000005876">
    <property type="component" value="Chromosome"/>
</dbReference>
<name>G7VXE1_PAETH</name>
<dbReference type="InterPro" id="IPR037914">
    <property type="entry name" value="SpoVT-AbrB_sf"/>
</dbReference>
<dbReference type="OrthoDB" id="9782993at2"/>
<accession>G7VXE1</accession>
<dbReference type="AlphaFoldDB" id="G7VXE1"/>
<feature type="domain" description="SpoVT-AbrB" evidence="1">
    <location>
        <begin position="8"/>
        <end position="51"/>
    </location>
</feature>
<dbReference type="STRING" id="985665.HPL003_11115"/>
<reference key="2">
    <citation type="submission" date="2011-11" db="EMBL/GenBank/DDBJ databases">
        <authorList>
            <person name="Shin S.H."/>
            <person name="Kim S."/>
            <person name="Kim J.Y."/>
        </authorList>
    </citation>
    <scope>NUCLEOTIDE SEQUENCE</scope>
    <source>
        <strain>HPL-003</strain>
    </source>
</reference>
<dbReference type="Gene3D" id="2.10.260.10">
    <property type="match status" value="1"/>
</dbReference>
<dbReference type="eggNOG" id="COG2002">
    <property type="taxonomic scope" value="Bacteria"/>
</dbReference>